<organism evidence="5 6">
    <name type="scientific">[Phormidium ambiguum] IAM M-71</name>
    <dbReference type="NCBI Taxonomy" id="454136"/>
    <lineage>
        <taxon>Bacteria</taxon>
        <taxon>Bacillati</taxon>
        <taxon>Cyanobacteriota</taxon>
        <taxon>Cyanophyceae</taxon>
        <taxon>Oscillatoriophycideae</taxon>
        <taxon>Aerosakkonematales</taxon>
        <taxon>Aerosakkonemataceae</taxon>
        <taxon>Floridanema</taxon>
    </lineage>
</organism>
<dbReference type="STRING" id="454136.NIES2119_16465"/>
<dbReference type="GO" id="GO:0006935">
    <property type="term" value="P:chemotaxis"/>
    <property type="evidence" value="ECO:0007669"/>
    <property type="project" value="InterPro"/>
</dbReference>
<dbReference type="SUPFAM" id="SSF50341">
    <property type="entry name" value="CheW-like"/>
    <property type="match status" value="1"/>
</dbReference>
<dbReference type="PANTHER" id="PTHR22617:SF45">
    <property type="entry name" value="CHEMOTAXIS PROTEIN CHEW"/>
    <property type="match status" value="1"/>
</dbReference>
<evidence type="ECO:0000256" key="2">
    <source>
        <dbReference type="ARBA" id="ARBA00021483"/>
    </source>
</evidence>
<dbReference type="InterPro" id="IPR036061">
    <property type="entry name" value="CheW-like_dom_sf"/>
</dbReference>
<comment type="caution">
    <text evidence="5">The sequence shown here is derived from an EMBL/GenBank/DDBJ whole genome shotgun (WGS) entry which is preliminary data.</text>
</comment>
<sequence>MKSQSNHSLESQNSSLPFILFELAGTTYALHSQTVQQMEMVQQITPVPNSPTFVEGVVFSRGQVIPAINLRVRFGWEKVPYDVRTRLIVINVNNRTVGLIADSAREFISISSDTILPPPEAISGLSGKYLAGIAMLGERLILILNAEEIINLVTDTSVVSLANNLFAPQTTSEQNPPLHTS</sequence>
<proteinExistence type="predicted"/>
<gene>
    <name evidence="5" type="ORF">NIES2119_16465</name>
</gene>
<comment type="subcellular location">
    <subcellularLocation>
        <location evidence="1">Cytoplasm</location>
    </subcellularLocation>
</comment>
<evidence type="ECO:0000256" key="1">
    <source>
        <dbReference type="ARBA" id="ARBA00004496"/>
    </source>
</evidence>
<dbReference type="GO" id="GO:0007165">
    <property type="term" value="P:signal transduction"/>
    <property type="evidence" value="ECO:0007669"/>
    <property type="project" value="InterPro"/>
</dbReference>
<feature type="domain" description="CheW-like" evidence="4">
    <location>
        <begin position="15"/>
        <end position="155"/>
    </location>
</feature>
<dbReference type="EMBL" id="MRCE01000015">
    <property type="protein sequence ID" value="OKH36622.1"/>
    <property type="molecule type" value="Genomic_DNA"/>
</dbReference>
<evidence type="ECO:0000313" key="6">
    <source>
        <dbReference type="Proteomes" id="UP000185860"/>
    </source>
</evidence>
<dbReference type="InterPro" id="IPR039315">
    <property type="entry name" value="CheW"/>
</dbReference>
<dbReference type="Pfam" id="PF01584">
    <property type="entry name" value="CheW"/>
    <property type="match status" value="1"/>
</dbReference>
<evidence type="ECO:0000259" key="4">
    <source>
        <dbReference type="PROSITE" id="PS50851"/>
    </source>
</evidence>
<dbReference type="GO" id="GO:0005829">
    <property type="term" value="C:cytosol"/>
    <property type="evidence" value="ECO:0007669"/>
    <property type="project" value="TreeGrafter"/>
</dbReference>
<reference evidence="5 6" key="1">
    <citation type="submission" date="2016-11" db="EMBL/GenBank/DDBJ databases">
        <title>Draft Genome Sequences of Nine Cyanobacterial Strains from Diverse Habitats.</title>
        <authorList>
            <person name="Zhu T."/>
            <person name="Hou S."/>
            <person name="Lu X."/>
            <person name="Hess W.R."/>
        </authorList>
    </citation>
    <scope>NUCLEOTIDE SEQUENCE [LARGE SCALE GENOMIC DNA]</scope>
    <source>
        <strain evidence="5 6">IAM M-71</strain>
    </source>
</reference>
<name>A0A1U7IHL0_9CYAN</name>
<dbReference type="PROSITE" id="PS50851">
    <property type="entry name" value="CHEW"/>
    <property type="match status" value="1"/>
</dbReference>
<dbReference type="RefSeq" id="WP_073594586.1">
    <property type="nucleotide sequence ID" value="NZ_MRCE01000015.1"/>
</dbReference>
<dbReference type="PANTHER" id="PTHR22617">
    <property type="entry name" value="CHEMOTAXIS SENSOR HISTIDINE KINASE-RELATED"/>
    <property type="match status" value="1"/>
</dbReference>
<accession>A0A1U7IHL0</accession>
<evidence type="ECO:0000256" key="3">
    <source>
        <dbReference type="ARBA" id="ARBA00022490"/>
    </source>
</evidence>
<dbReference type="Gene3D" id="2.40.50.180">
    <property type="entry name" value="CheA-289, Domain 4"/>
    <property type="match status" value="1"/>
</dbReference>
<dbReference type="SMART" id="SM00260">
    <property type="entry name" value="CheW"/>
    <property type="match status" value="1"/>
</dbReference>
<evidence type="ECO:0000313" key="5">
    <source>
        <dbReference type="EMBL" id="OKH36622.1"/>
    </source>
</evidence>
<dbReference type="OrthoDB" id="9794382at2"/>
<dbReference type="AlphaFoldDB" id="A0A1U7IHL0"/>
<protein>
    <recommendedName>
        <fullName evidence="2">Chemotaxis protein CheW</fullName>
    </recommendedName>
</protein>
<dbReference type="Gene3D" id="2.30.30.40">
    <property type="entry name" value="SH3 Domains"/>
    <property type="match status" value="1"/>
</dbReference>
<dbReference type="InterPro" id="IPR002545">
    <property type="entry name" value="CheW-lke_dom"/>
</dbReference>
<keyword evidence="3" id="KW-0963">Cytoplasm</keyword>
<dbReference type="Proteomes" id="UP000185860">
    <property type="component" value="Unassembled WGS sequence"/>
</dbReference>